<keyword evidence="7" id="KW-0479">Metal-binding</keyword>
<keyword evidence="8" id="KW-0249">Electron transport</keyword>
<evidence type="ECO:0000256" key="6">
    <source>
        <dbReference type="ARBA" id="ARBA00022692"/>
    </source>
</evidence>
<dbReference type="SUPFAM" id="SSF81342">
    <property type="entry name" value="Transmembrane di-heme cytochromes"/>
    <property type="match status" value="1"/>
</dbReference>
<feature type="transmembrane region" description="Helical" evidence="13">
    <location>
        <begin position="16"/>
        <end position="37"/>
    </location>
</feature>
<feature type="transmembrane region" description="Helical" evidence="13">
    <location>
        <begin position="148"/>
        <end position="168"/>
    </location>
</feature>
<evidence type="ECO:0000256" key="10">
    <source>
        <dbReference type="ARBA" id="ARBA00023004"/>
    </source>
</evidence>
<keyword evidence="6 13" id="KW-0812">Transmembrane</keyword>
<evidence type="ECO:0000256" key="2">
    <source>
        <dbReference type="ARBA" id="ARBA00004651"/>
    </source>
</evidence>
<name>A0ABT6N0Y9_9SPHN</name>
<keyword evidence="9 13" id="KW-1133">Transmembrane helix</keyword>
<evidence type="ECO:0000256" key="11">
    <source>
        <dbReference type="ARBA" id="ARBA00023136"/>
    </source>
</evidence>
<feature type="transmembrane region" description="Helical" evidence="13">
    <location>
        <begin position="86"/>
        <end position="108"/>
    </location>
</feature>
<keyword evidence="11 13" id="KW-0472">Membrane</keyword>
<keyword evidence="5" id="KW-0349">Heme</keyword>
<dbReference type="Gene3D" id="1.20.950.20">
    <property type="entry name" value="Transmembrane di-heme cytochromes, Chain C"/>
    <property type="match status" value="1"/>
</dbReference>
<comment type="caution">
    <text evidence="15">The sequence shown here is derived from an EMBL/GenBank/DDBJ whole genome shotgun (WGS) entry which is preliminary data.</text>
</comment>
<feature type="transmembrane region" description="Helical" evidence="13">
    <location>
        <begin position="43"/>
        <end position="66"/>
    </location>
</feature>
<evidence type="ECO:0000256" key="12">
    <source>
        <dbReference type="ARBA" id="ARBA00037975"/>
    </source>
</evidence>
<comment type="cofactor">
    <cofactor evidence="1">
        <name>heme b</name>
        <dbReference type="ChEBI" id="CHEBI:60344"/>
    </cofactor>
</comment>
<keyword evidence="3" id="KW-0813">Transport</keyword>
<accession>A0ABT6N0Y9</accession>
<dbReference type="Proteomes" id="UP001160625">
    <property type="component" value="Unassembled WGS sequence"/>
</dbReference>
<evidence type="ECO:0000313" key="15">
    <source>
        <dbReference type="EMBL" id="MDH7638732.1"/>
    </source>
</evidence>
<dbReference type="InterPro" id="IPR052168">
    <property type="entry name" value="Cytochrome_b561_oxidase"/>
</dbReference>
<dbReference type="RefSeq" id="WP_281044013.1">
    <property type="nucleotide sequence ID" value="NZ_JARYGZ010000001.1"/>
</dbReference>
<dbReference type="Pfam" id="PF01292">
    <property type="entry name" value="Ni_hydr_CYTB"/>
    <property type="match status" value="1"/>
</dbReference>
<keyword evidence="10" id="KW-0408">Iron</keyword>
<evidence type="ECO:0000256" key="1">
    <source>
        <dbReference type="ARBA" id="ARBA00001970"/>
    </source>
</evidence>
<evidence type="ECO:0000256" key="9">
    <source>
        <dbReference type="ARBA" id="ARBA00022989"/>
    </source>
</evidence>
<comment type="subcellular location">
    <subcellularLocation>
        <location evidence="2">Cell membrane</location>
        <topology evidence="2">Multi-pass membrane protein</topology>
    </subcellularLocation>
</comment>
<evidence type="ECO:0000256" key="7">
    <source>
        <dbReference type="ARBA" id="ARBA00022723"/>
    </source>
</evidence>
<proteinExistence type="inferred from homology"/>
<evidence type="ECO:0000256" key="13">
    <source>
        <dbReference type="SAM" id="Phobius"/>
    </source>
</evidence>
<evidence type="ECO:0000256" key="4">
    <source>
        <dbReference type="ARBA" id="ARBA00022475"/>
    </source>
</evidence>
<gene>
    <name evidence="15" type="ORF">QGN17_08315</name>
</gene>
<evidence type="ECO:0000313" key="16">
    <source>
        <dbReference type="Proteomes" id="UP001160625"/>
    </source>
</evidence>
<dbReference type="EMBL" id="JARYGZ010000001">
    <property type="protein sequence ID" value="MDH7638732.1"/>
    <property type="molecule type" value="Genomic_DNA"/>
</dbReference>
<dbReference type="InterPro" id="IPR011577">
    <property type="entry name" value="Cyt_b561_bac/Ni-Hgenase"/>
</dbReference>
<keyword evidence="4" id="KW-1003">Cell membrane</keyword>
<evidence type="ECO:0000256" key="5">
    <source>
        <dbReference type="ARBA" id="ARBA00022617"/>
    </source>
</evidence>
<organism evidence="15 16">
    <name type="scientific">Sphingomonas oryzagri</name>
    <dbReference type="NCBI Taxonomy" id="3042314"/>
    <lineage>
        <taxon>Bacteria</taxon>
        <taxon>Pseudomonadati</taxon>
        <taxon>Pseudomonadota</taxon>
        <taxon>Alphaproteobacteria</taxon>
        <taxon>Sphingomonadales</taxon>
        <taxon>Sphingomonadaceae</taxon>
        <taxon>Sphingomonas</taxon>
    </lineage>
</organism>
<evidence type="ECO:0000259" key="14">
    <source>
        <dbReference type="Pfam" id="PF01292"/>
    </source>
</evidence>
<evidence type="ECO:0000256" key="8">
    <source>
        <dbReference type="ARBA" id="ARBA00022982"/>
    </source>
</evidence>
<sequence length="185" mass="20461">MGTAFDAGGTTRYTRVAIALHWTIAVLIILNLGIGLFGDSLPAGAFGVHKSIGMTVLLLSVIRLVWRFTHRPPPLPATVKRWEKGLAHAVHWLLYALMILIPLSGWVFTSASPKRHPLTFFGLFPLPMFPVAQDKQISHTVAERHEQLAWLMIALLVLHIGAALKHRFLDRDRTLDRMAPGAGPA</sequence>
<comment type="similarity">
    <text evidence="12">Belongs to the cytochrome b561 family.</text>
</comment>
<evidence type="ECO:0000256" key="3">
    <source>
        <dbReference type="ARBA" id="ARBA00022448"/>
    </source>
</evidence>
<reference evidence="15" key="1">
    <citation type="submission" date="2023-04" db="EMBL/GenBank/DDBJ databases">
        <title>Sphingomonas sp. MAHUQ-71 isolated from rice field.</title>
        <authorList>
            <person name="Huq M.A."/>
        </authorList>
    </citation>
    <scope>NUCLEOTIDE SEQUENCE</scope>
    <source>
        <strain evidence="15">MAHUQ-71</strain>
    </source>
</reference>
<keyword evidence="16" id="KW-1185">Reference proteome</keyword>
<dbReference type="InterPro" id="IPR016174">
    <property type="entry name" value="Di-haem_cyt_TM"/>
</dbReference>
<dbReference type="PANTHER" id="PTHR30529">
    <property type="entry name" value="CYTOCHROME B561"/>
    <property type="match status" value="1"/>
</dbReference>
<dbReference type="PANTHER" id="PTHR30529:SF1">
    <property type="entry name" value="CYTOCHROME B561 HOMOLOG 2"/>
    <property type="match status" value="1"/>
</dbReference>
<feature type="domain" description="Cytochrome b561 bacterial/Ni-hydrogenase" evidence="14">
    <location>
        <begin position="12"/>
        <end position="181"/>
    </location>
</feature>
<protein>
    <submittedName>
        <fullName evidence="15">Cytochrome b</fullName>
    </submittedName>
</protein>